<sequence>MPQEPLDEETREQLDLPRTLRVVPGRGVVQHPVFDPSLAHHAKAMRASEPHFEDPGAAASWYGARHRAVDHVLAAVAASRWADHLVLRGSVVLKAWFGEAAREPGDLDFVVVPASWSLEDPRTGRMLDGIARGAEELSRSGGSPVRIHADGADSERIWTYDRVPGRRLVLPWRTADGRREGTVQLDFVFNEQLPAGPVRTRIPSLSGAGDPVELPTASPELSLAWKILWLFTDMHPQAKDLYDAVLLAESAPPLTYGLLARTFLASDPHSVRDPLLPSWAEHLEVDWEEFPKDYRWAPGTAQEYVDRLAAALAPVFADDDGAERSEYDLRSAWLAPVVDRYREAPAASDPEAVLKALDEAYVRGVDMVVVLRELLGPGECTVERAGRIVGAYLTGSGSYWAARTAEDVARLAAEARRREPGPARAPERTGADPDPAR</sequence>
<evidence type="ECO:0000256" key="1">
    <source>
        <dbReference type="SAM" id="MobiDB-lite"/>
    </source>
</evidence>
<proteinExistence type="predicted"/>
<dbReference type="InterPro" id="IPR014942">
    <property type="entry name" value="AbiEii"/>
</dbReference>
<name>A0ABN3M186_9ACTN</name>
<feature type="region of interest" description="Disordered" evidence="1">
    <location>
        <begin position="411"/>
        <end position="437"/>
    </location>
</feature>
<dbReference type="EMBL" id="BAAATA010000018">
    <property type="protein sequence ID" value="GAA2493967.1"/>
    <property type="molecule type" value="Genomic_DNA"/>
</dbReference>
<comment type="caution">
    <text evidence="2">The sequence shown here is derived from an EMBL/GenBank/DDBJ whole genome shotgun (WGS) entry which is preliminary data.</text>
</comment>
<evidence type="ECO:0000313" key="2">
    <source>
        <dbReference type="EMBL" id="GAA2493967.1"/>
    </source>
</evidence>
<evidence type="ECO:0000313" key="3">
    <source>
        <dbReference type="Proteomes" id="UP001501358"/>
    </source>
</evidence>
<accession>A0ABN3M186</accession>
<gene>
    <name evidence="2" type="ORF">GCM10010406_32520</name>
</gene>
<protein>
    <recommendedName>
        <fullName evidence="4">Nucleotidyl transferase AbiEii/AbiGii toxin family protein</fullName>
    </recommendedName>
</protein>
<reference evidence="2 3" key="1">
    <citation type="journal article" date="2019" name="Int. J. Syst. Evol. Microbiol.">
        <title>The Global Catalogue of Microorganisms (GCM) 10K type strain sequencing project: providing services to taxonomists for standard genome sequencing and annotation.</title>
        <authorList>
            <consortium name="The Broad Institute Genomics Platform"/>
            <consortium name="The Broad Institute Genome Sequencing Center for Infectious Disease"/>
            <person name="Wu L."/>
            <person name="Ma J."/>
        </authorList>
    </citation>
    <scope>NUCLEOTIDE SEQUENCE [LARGE SCALE GENOMIC DNA]</scope>
    <source>
        <strain evidence="2 3">JCM 6307</strain>
    </source>
</reference>
<dbReference type="Proteomes" id="UP001501358">
    <property type="component" value="Unassembled WGS sequence"/>
</dbReference>
<organism evidence="2 3">
    <name type="scientific">Streptomyces thermolineatus</name>
    <dbReference type="NCBI Taxonomy" id="44033"/>
    <lineage>
        <taxon>Bacteria</taxon>
        <taxon>Bacillati</taxon>
        <taxon>Actinomycetota</taxon>
        <taxon>Actinomycetes</taxon>
        <taxon>Kitasatosporales</taxon>
        <taxon>Streptomycetaceae</taxon>
        <taxon>Streptomyces</taxon>
    </lineage>
</organism>
<keyword evidence="3" id="KW-1185">Reference proteome</keyword>
<dbReference type="Pfam" id="PF08843">
    <property type="entry name" value="AbiEii"/>
    <property type="match status" value="1"/>
</dbReference>
<evidence type="ECO:0008006" key="4">
    <source>
        <dbReference type="Google" id="ProtNLM"/>
    </source>
</evidence>